<dbReference type="Proteomes" id="UP001294612">
    <property type="component" value="Unassembled WGS sequence"/>
</dbReference>
<proteinExistence type="predicted"/>
<name>A0AAW9KLX1_HELPX</name>
<protein>
    <submittedName>
        <fullName evidence="1">Outer membrane protein</fullName>
    </submittedName>
</protein>
<accession>A0AAW9KLX1</accession>
<evidence type="ECO:0000313" key="2">
    <source>
        <dbReference type="Proteomes" id="UP001294612"/>
    </source>
</evidence>
<evidence type="ECO:0000313" key="1">
    <source>
        <dbReference type="EMBL" id="MDZ7551669.1"/>
    </source>
</evidence>
<gene>
    <name evidence="1" type="ORF">RGC63_08315</name>
</gene>
<dbReference type="AlphaFoldDB" id="A0AAW9KLX1"/>
<reference evidence="1" key="1">
    <citation type="submission" date="2023-10" db="EMBL/GenBank/DDBJ databases">
        <title>First insite into the whole-genome sequence variations in clarithromycin resistant Helicobacter pylori clinical isolates in Russia.</title>
        <authorList>
            <person name="Starkova D.A."/>
            <person name="Svarval A.V."/>
            <person name="Polev D.E."/>
            <person name="Saitova A.T."/>
            <person name="Gladyshev N.S."/>
            <person name="Egorova S.A."/>
        </authorList>
    </citation>
    <scope>NUCLEOTIDE SEQUENCE</scope>
    <source>
        <strain evidence="1">HP290</strain>
    </source>
</reference>
<feature type="non-terminal residue" evidence="1">
    <location>
        <position position="29"/>
    </location>
</feature>
<comment type="caution">
    <text evidence="1">The sequence shown here is derived from an EMBL/GenBank/DDBJ whole genome shotgun (WGS) entry which is preliminary data.</text>
</comment>
<organism evidence="1 2">
    <name type="scientific">Helicobacter pylori</name>
    <name type="common">Campylobacter pylori</name>
    <dbReference type="NCBI Taxonomy" id="210"/>
    <lineage>
        <taxon>Bacteria</taxon>
        <taxon>Pseudomonadati</taxon>
        <taxon>Campylobacterota</taxon>
        <taxon>Epsilonproteobacteria</taxon>
        <taxon>Campylobacterales</taxon>
        <taxon>Helicobacteraceae</taxon>
        <taxon>Helicobacter</taxon>
    </lineage>
</organism>
<sequence>MKRALYLILGLSYALHADSFKDVLTKGDY</sequence>
<dbReference type="EMBL" id="JAXMRN010000131">
    <property type="protein sequence ID" value="MDZ7551669.1"/>
    <property type="molecule type" value="Genomic_DNA"/>
</dbReference>